<keyword evidence="4" id="KW-1185">Reference proteome</keyword>
<dbReference type="PANTHER" id="PTHR42663:SF6">
    <property type="entry name" value="HYDROLASE C777.06C-RELATED"/>
    <property type="match status" value="1"/>
</dbReference>
<dbReference type="Proteomes" id="UP000777482">
    <property type="component" value="Unassembled WGS sequence"/>
</dbReference>
<accession>A0A9P7B2R1</accession>
<dbReference type="PANTHER" id="PTHR42663">
    <property type="entry name" value="HYDROLASE C777.06C-RELATED-RELATED"/>
    <property type="match status" value="1"/>
</dbReference>
<evidence type="ECO:0000313" key="4">
    <source>
        <dbReference type="Proteomes" id="UP000777482"/>
    </source>
</evidence>
<dbReference type="AlphaFoldDB" id="A0A9P7B2R1"/>
<feature type="domain" description="Metallo-beta-lactamase" evidence="2">
    <location>
        <begin position="63"/>
        <end position="213"/>
    </location>
</feature>
<dbReference type="Gene3D" id="3.60.15.10">
    <property type="entry name" value="Ribonuclease Z/Hydroxyacylglutathione hydrolase-like"/>
    <property type="match status" value="1"/>
</dbReference>
<proteinExistence type="predicted"/>
<feature type="region of interest" description="Disordered" evidence="1">
    <location>
        <begin position="228"/>
        <end position="252"/>
    </location>
</feature>
<reference evidence="3 4" key="1">
    <citation type="submission" date="2020-11" db="EMBL/GenBank/DDBJ databases">
        <title>Kefir isolates.</title>
        <authorList>
            <person name="Marcisauskas S."/>
            <person name="Kim Y."/>
            <person name="Blasche S."/>
        </authorList>
    </citation>
    <scope>NUCLEOTIDE SEQUENCE [LARGE SCALE GENOMIC DNA]</scope>
    <source>
        <strain evidence="3 4">KR</strain>
    </source>
</reference>
<dbReference type="EMBL" id="PUHQ01000125">
    <property type="protein sequence ID" value="KAG0655263.1"/>
    <property type="molecule type" value="Genomic_DNA"/>
</dbReference>
<dbReference type="InterPro" id="IPR036866">
    <property type="entry name" value="RibonucZ/Hydroxyglut_hydro"/>
</dbReference>
<organism evidence="3 4">
    <name type="scientific">Rhodotorula mucilaginosa</name>
    <name type="common">Yeast</name>
    <name type="synonym">Rhodotorula rubra</name>
    <dbReference type="NCBI Taxonomy" id="5537"/>
    <lineage>
        <taxon>Eukaryota</taxon>
        <taxon>Fungi</taxon>
        <taxon>Dikarya</taxon>
        <taxon>Basidiomycota</taxon>
        <taxon>Pucciniomycotina</taxon>
        <taxon>Microbotryomycetes</taxon>
        <taxon>Sporidiobolales</taxon>
        <taxon>Sporidiobolaceae</taxon>
        <taxon>Rhodotorula</taxon>
    </lineage>
</organism>
<evidence type="ECO:0000256" key="1">
    <source>
        <dbReference type="SAM" id="MobiDB-lite"/>
    </source>
</evidence>
<protein>
    <recommendedName>
        <fullName evidence="2">Metallo-beta-lactamase domain-containing protein</fullName>
    </recommendedName>
</protein>
<dbReference type="Pfam" id="PF12706">
    <property type="entry name" value="Lactamase_B_2"/>
    <property type="match status" value="1"/>
</dbReference>
<evidence type="ECO:0000313" key="3">
    <source>
        <dbReference type="EMBL" id="KAG0655263.1"/>
    </source>
</evidence>
<dbReference type="SUPFAM" id="SSF56281">
    <property type="entry name" value="Metallo-hydrolase/oxidoreductase"/>
    <property type="match status" value="1"/>
</dbReference>
<dbReference type="InterPro" id="IPR001279">
    <property type="entry name" value="Metallo-B-lactamas"/>
</dbReference>
<comment type="caution">
    <text evidence="3">The sequence shown here is derived from an EMBL/GenBank/DDBJ whole genome shotgun (WGS) entry which is preliminary data.</text>
</comment>
<dbReference type="CDD" id="cd16279">
    <property type="entry name" value="metallo-hydrolase-like_MBL-fold"/>
    <property type="match status" value="1"/>
</dbReference>
<name>A0A9P7B2R1_RHOMI</name>
<evidence type="ECO:0000259" key="2">
    <source>
        <dbReference type="Pfam" id="PF12706"/>
    </source>
</evidence>
<sequence length="415" mass="45700">MARREIDCLLLGTGTSGALPSIACLTSPEKGCKCCRSTLDPTDPLGRKNCGKTFYSGAVEWWPKKQLRQIDALILTHAHADAILGLDDLRGWTLRGAIQRSIPIYLTQHTFDEVSKAFPYLTNAGKVTGGGDVPALTWHIFDPDAPFQVAGIEVVPLPGTYRPPLKRSHVHHGKYFTDPPTPFYCLGFLFDRQLAYLSDVSYIPPEIYRRVAQYVRLPFTSSSSSLSLLSNGNGNGNGNANGHGEEDEDDEEKPRLKALIVDCLRVEPFASHFGIGQAVETARRLGAERNYLVGFGHRTSHQLWLAATRALSLDAASSLLPPLPADMPISSSVPIPKPARDYLNYGGHADPTLEDEEQFVLHARWAVESWLKAAALPASEEKETCWIRPAVDGMTIRFGGGRETGDDEYEDEQQE</sequence>
<gene>
    <name evidence="3" type="ORF">C6P46_001077</name>
</gene>
<dbReference type="OrthoDB" id="341300at2759"/>